<dbReference type="GO" id="GO:0009279">
    <property type="term" value="C:cell outer membrane"/>
    <property type="evidence" value="ECO:0007669"/>
    <property type="project" value="UniProtKB-SubCell"/>
</dbReference>
<evidence type="ECO:0000259" key="13">
    <source>
        <dbReference type="Pfam" id="PF07244"/>
    </source>
</evidence>
<name>A0A1M4XFA9_9GAMM</name>
<dbReference type="PANTHER" id="PTHR12815:SF47">
    <property type="entry name" value="TRANSLOCATION AND ASSEMBLY MODULE SUBUNIT TAMA"/>
    <property type="match status" value="1"/>
</dbReference>
<keyword evidence="16" id="KW-1185">Reference proteome</keyword>
<evidence type="ECO:0000259" key="12">
    <source>
        <dbReference type="Pfam" id="PF01103"/>
    </source>
</evidence>
<dbReference type="Gene3D" id="3.10.20.310">
    <property type="entry name" value="membrane protein fhac"/>
    <property type="match status" value="3"/>
</dbReference>
<evidence type="ECO:0000256" key="8">
    <source>
        <dbReference type="ARBA" id="ARBA00023237"/>
    </source>
</evidence>
<feature type="domain" description="TamA POTRA" evidence="14">
    <location>
        <begin position="28"/>
        <end position="97"/>
    </location>
</feature>
<dbReference type="Gene3D" id="2.40.160.50">
    <property type="entry name" value="membrane protein fhac: a member of the omp85/tpsb transporter family"/>
    <property type="match status" value="1"/>
</dbReference>
<evidence type="ECO:0000256" key="2">
    <source>
        <dbReference type="ARBA" id="ARBA00010248"/>
    </source>
</evidence>
<proteinExistence type="inferred from homology"/>
<evidence type="ECO:0000313" key="15">
    <source>
        <dbReference type="EMBL" id="SHE92205.1"/>
    </source>
</evidence>
<keyword evidence="4" id="KW-1134">Transmembrane beta strand</keyword>
<evidence type="ECO:0000256" key="6">
    <source>
        <dbReference type="ARBA" id="ARBA00022729"/>
    </source>
</evidence>
<protein>
    <recommendedName>
        <fullName evidence="3">Translocation and assembly module subunit TamA</fullName>
    </recommendedName>
    <alternativeName>
        <fullName evidence="9">Autotransporter assembly factor TamA</fullName>
    </alternativeName>
</protein>
<dbReference type="STRING" id="1121942.SAMN02745148_01441"/>
<evidence type="ECO:0000256" key="3">
    <source>
        <dbReference type="ARBA" id="ARBA00015419"/>
    </source>
</evidence>
<evidence type="ECO:0000256" key="1">
    <source>
        <dbReference type="ARBA" id="ARBA00004442"/>
    </source>
</evidence>
<dbReference type="InterPro" id="IPR035243">
    <property type="entry name" value="TamA_POTRA_Dom_1"/>
</dbReference>
<dbReference type="OrthoDB" id="9803054at2"/>
<keyword evidence="8" id="KW-0998">Cell outer membrane</keyword>
<dbReference type="RefSeq" id="WP_072821214.1">
    <property type="nucleotide sequence ID" value="NZ_FQUJ01000005.1"/>
</dbReference>
<evidence type="ECO:0000256" key="4">
    <source>
        <dbReference type="ARBA" id="ARBA00022452"/>
    </source>
</evidence>
<dbReference type="PANTHER" id="PTHR12815">
    <property type="entry name" value="SORTING AND ASSEMBLY MACHINERY SAMM50 PROTEIN FAMILY MEMBER"/>
    <property type="match status" value="1"/>
</dbReference>
<keyword evidence="7" id="KW-0472">Membrane</keyword>
<dbReference type="EMBL" id="FQUJ01000005">
    <property type="protein sequence ID" value="SHE92205.1"/>
    <property type="molecule type" value="Genomic_DNA"/>
</dbReference>
<evidence type="ECO:0000313" key="16">
    <source>
        <dbReference type="Proteomes" id="UP000184346"/>
    </source>
</evidence>
<feature type="chain" id="PRO_5009908280" description="Translocation and assembly module subunit TamA" evidence="11">
    <location>
        <begin position="27"/>
        <end position="621"/>
    </location>
</feature>
<feature type="domain" description="Bacterial surface antigen (D15)" evidence="12">
    <location>
        <begin position="326"/>
        <end position="621"/>
    </location>
</feature>
<evidence type="ECO:0000256" key="5">
    <source>
        <dbReference type="ARBA" id="ARBA00022692"/>
    </source>
</evidence>
<comment type="subunit">
    <text evidence="10">Interacts with TamB to form the translocation and assembly module (TAM).</text>
</comment>
<dbReference type="Pfam" id="PF07244">
    <property type="entry name" value="POTRA"/>
    <property type="match status" value="1"/>
</dbReference>
<reference evidence="15 16" key="1">
    <citation type="submission" date="2016-11" db="EMBL/GenBank/DDBJ databases">
        <authorList>
            <person name="Jaros S."/>
            <person name="Januszkiewicz K."/>
            <person name="Wedrychowicz H."/>
        </authorList>
    </citation>
    <scope>NUCLEOTIDE SEQUENCE [LARGE SCALE GENOMIC DNA]</scope>
    <source>
        <strain evidence="15 16">DSM 19980</strain>
    </source>
</reference>
<feature type="signal peptide" evidence="11">
    <location>
        <begin position="1"/>
        <end position="26"/>
    </location>
</feature>
<dbReference type="GO" id="GO:0009306">
    <property type="term" value="P:protein secretion"/>
    <property type="evidence" value="ECO:0007669"/>
    <property type="project" value="TreeGrafter"/>
</dbReference>
<dbReference type="GO" id="GO:0097347">
    <property type="term" value="C:TAM protein secretion complex"/>
    <property type="evidence" value="ECO:0007669"/>
    <property type="project" value="TreeGrafter"/>
</dbReference>
<evidence type="ECO:0000259" key="14">
    <source>
        <dbReference type="Pfam" id="PF17243"/>
    </source>
</evidence>
<keyword evidence="5" id="KW-0812">Transmembrane</keyword>
<organism evidence="15 16">
    <name type="scientific">Modicisalibacter ilicicola DSM 19980</name>
    <dbReference type="NCBI Taxonomy" id="1121942"/>
    <lineage>
        <taxon>Bacteria</taxon>
        <taxon>Pseudomonadati</taxon>
        <taxon>Pseudomonadota</taxon>
        <taxon>Gammaproteobacteria</taxon>
        <taxon>Oceanospirillales</taxon>
        <taxon>Halomonadaceae</taxon>
        <taxon>Modicisalibacter</taxon>
    </lineage>
</organism>
<feature type="domain" description="POTRA" evidence="13">
    <location>
        <begin position="190"/>
        <end position="239"/>
    </location>
</feature>
<comment type="similarity">
    <text evidence="2">Belongs to the TamA family.</text>
</comment>
<evidence type="ECO:0000256" key="7">
    <source>
        <dbReference type="ARBA" id="ARBA00023136"/>
    </source>
</evidence>
<dbReference type="InterPro" id="IPR039910">
    <property type="entry name" value="D15-like"/>
</dbReference>
<keyword evidence="6 11" id="KW-0732">Signal</keyword>
<evidence type="ECO:0000256" key="10">
    <source>
        <dbReference type="ARBA" id="ARBA00093548"/>
    </source>
</evidence>
<dbReference type="Proteomes" id="UP000184346">
    <property type="component" value="Unassembled WGS sequence"/>
</dbReference>
<dbReference type="InterPro" id="IPR010827">
    <property type="entry name" value="BamA/TamA_POTRA"/>
</dbReference>
<sequence length="621" mass="70436">MAKPRIVKLFSAFVLTSLAPASVALDADVSGVEDEVADNVVNYLAGLDAAEYGRQRLEAEIDRRIRDALKAFGYYEPQIDIRLQENGNVEQADIDIQSGPRVKITELAVEIRSDAENDDAFREMLDNMDLKEGQPLRHDRYDGLRSRLSTLALERGYFDSRFTNRRIEVRPWQESARIYLTLDSGERHVFGNISYEGSQIEESRLRNMLSFETGEPYLAGKLAEYNQRLGETGWFRSIAVRPRIQWAAGSVAQAHRNWWEAVDRQSTATDPNGAPDAGSALLAADAISAAARAGSERPPRVPVDIDLIPADRHQFEVGIGYATDVGPRTQFSWEQPWLNEDGDSLNHDLYLSGPEQEFSGEYLMPLEDPLRDRYELLYGLKNRDIEDTQSLEASIELARRWRFDNGWIQRLYFRTTYEDFTQADQKDQILLYYPGISWARTRTRNPRFPTWGDRQRITLEVSDQLWGSDATFVRTTFDTQWIRMLGDDTRFIGRAGIGAMSTDDFSNIPPSLRFFTGGDNSVRGYSYQSLAPENEEGELIGGQQLLTASIEGQRRITGDWWGAAFVDTGNAFDDWWPDDLATGAGLGVRWVSPVGPIRLDVAHPFDSDDPWRLHFAIGPEF</sequence>
<dbReference type="Pfam" id="PF17243">
    <property type="entry name" value="POTRA_TamA_1"/>
    <property type="match status" value="1"/>
</dbReference>
<evidence type="ECO:0000256" key="9">
    <source>
        <dbReference type="ARBA" id="ARBA00033063"/>
    </source>
</evidence>
<accession>A0A1M4XFA9</accession>
<comment type="subcellular location">
    <subcellularLocation>
        <location evidence="1">Cell outer membrane</location>
    </subcellularLocation>
</comment>
<dbReference type="Pfam" id="PF01103">
    <property type="entry name" value="Omp85"/>
    <property type="match status" value="1"/>
</dbReference>
<evidence type="ECO:0000256" key="11">
    <source>
        <dbReference type="SAM" id="SignalP"/>
    </source>
</evidence>
<dbReference type="AlphaFoldDB" id="A0A1M4XFA9"/>
<gene>
    <name evidence="15" type="ORF">SAMN02745148_01441</name>
</gene>
<dbReference type="InterPro" id="IPR000184">
    <property type="entry name" value="Bac_surfAg_D15"/>
</dbReference>